<proteinExistence type="predicted"/>
<protein>
    <submittedName>
        <fullName evidence="1">Uncharacterized protein</fullName>
    </submittedName>
</protein>
<dbReference type="Proteomes" id="UP001193389">
    <property type="component" value="Chromosome"/>
</dbReference>
<evidence type="ECO:0000313" key="1">
    <source>
        <dbReference type="EMBL" id="BBE17851.1"/>
    </source>
</evidence>
<accession>A0A5K7S8H2</accession>
<evidence type="ECO:0000313" key="2">
    <source>
        <dbReference type="Proteomes" id="UP001193389"/>
    </source>
</evidence>
<organism evidence="1 2">
    <name type="scientific">Aquipluma nitroreducens</name>
    <dbReference type="NCBI Taxonomy" id="2010828"/>
    <lineage>
        <taxon>Bacteria</taxon>
        <taxon>Pseudomonadati</taxon>
        <taxon>Bacteroidota</taxon>
        <taxon>Bacteroidia</taxon>
        <taxon>Marinilabiliales</taxon>
        <taxon>Prolixibacteraceae</taxon>
        <taxon>Aquipluma</taxon>
    </lineage>
</organism>
<dbReference type="KEGG" id="anf:AQPE_2010"/>
<sequence length="204" mass="23168">MKNSYDNCVTMKIAILGWGSLIWDSRNLEIDKTIGQNGWYPDGPMLPIEFFRISSDGRLTLVIDPDAEKLQTLYSISQIEKLDHAILNLAVREGCGRNKIGCYSKDLKELLPYDFQFGQSIKSWIDDKQNIDAVIWTNLSVKLSYKNGGGIEVNVDKNKLTTYLKKISSNKQAMAEEYIRKAPISIFTPIRSAIEKELGWTIIV</sequence>
<keyword evidence="2" id="KW-1185">Reference proteome</keyword>
<reference evidence="1" key="1">
    <citation type="journal article" date="2020" name="Int. J. Syst. Evol. Microbiol.">
        <title>Aquipluma nitroreducens gen. nov. sp. nov., a novel facultatively anaerobic bacterium isolated from a freshwater lake.</title>
        <authorList>
            <person name="Watanabe M."/>
            <person name="Kojima H."/>
            <person name="Fukui M."/>
        </authorList>
    </citation>
    <scope>NUCLEOTIDE SEQUENCE</scope>
    <source>
        <strain evidence="1">MeG22</strain>
    </source>
</reference>
<name>A0A5K7S8H2_9BACT</name>
<dbReference type="EMBL" id="AP018694">
    <property type="protein sequence ID" value="BBE17851.1"/>
    <property type="molecule type" value="Genomic_DNA"/>
</dbReference>
<dbReference type="AlphaFoldDB" id="A0A5K7S8H2"/>
<gene>
    <name evidence="1" type="ORF">AQPE_2010</name>
</gene>